<comment type="similarity">
    <text evidence="4">Belongs to the cytochrome P450 family.</text>
</comment>
<gene>
    <name evidence="6" type="ORF">BJ508DRAFT_411835</name>
</gene>
<dbReference type="EMBL" id="ML119652">
    <property type="protein sequence ID" value="RPA85865.1"/>
    <property type="molecule type" value="Genomic_DNA"/>
</dbReference>
<evidence type="ECO:0000256" key="3">
    <source>
        <dbReference type="ARBA" id="ARBA00023004"/>
    </source>
</evidence>
<dbReference type="PANTHER" id="PTHR24305">
    <property type="entry name" value="CYTOCHROME P450"/>
    <property type="match status" value="1"/>
</dbReference>
<dbReference type="GO" id="GO:0004497">
    <property type="term" value="F:monooxygenase activity"/>
    <property type="evidence" value="ECO:0007669"/>
    <property type="project" value="UniProtKB-KW"/>
</dbReference>
<dbReference type="PROSITE" id="PS00086">
    <property type="entry name" value="CYTOCHROME_P450"/>
    <property type="match status" value="1"/>
</dbReference>
<dbReference type="Pfam" id="PF00067">
    <property type="entry name" value="p450"/>
    <property type="match status" value="1"/>
</dbReference>
<keyword evidence="4" id="KW-0503">Monooxygenase</keyword>
<evidence type="ECO:0000256" key="4">
    <source>
        <dbReference type="RuleBase" id="RU000461"/>
    </source>
</evidence>
<protein>
    <submittedName>
        <fullName evidence="6">Cytochrome P450</fullName>
    </submittedName>
</protein>
<evidence type="ECO:0000313" key="6">
    <source>
        <dbReference type="EMBL" id="RPA85865.1"/>
    </source>
</evidence>
<keyword evidence="2 4" id="KW-0479">Metal-binding</keyword>
<dbReference type="Gene3D" id="1.10.630.10">
    <property type="entry name" value="Cytochrome P450"/>
    <property type="match status" value="1"/>
</dbReference>
<keyword evidence="5" id="KW-1133">Transmembrane helix</keyword>
<evidence type="ECO:0000313" key="7">
    <source>
        <dbReference type="Proteomes" id="UP000275078"/>
    </source>
</evidence>
<keyword evidence="3 4" id="KW-0408">Iron</keyword>
<feature type="transmembrane region" description="Helical" evidence="5">
    <location>
        <begin position="14"/>
        <end position="35"/>
    </location>
</feature>
<dbReference type="SUPFAM" id="SSF48264">
    <property type="entry name" value="Cytochrome P450"/>
    <property type="match status" value="1"/>
</dbReference>
<name>A0A3N4IIA6_ASCIM</name>
<dbReference type="InterPro" id="IPR017972">
    <property type="entry name" value="Cyt_P450_CS"/>
</dbReference>
<dbReference type="STRING" id="1160509.A0A3N4IIA6"/>
<keyword evidence="5" id="KW-0812">Transmembrane</keyword>
<dbReference type="GO" id="GO:0016705">
    <property type="term" value="F:oxidoreductase activity, acting on paired donors, with incorporation or reduction of molecular oxygen"/>
    <property type="evidence" value="ECO:0007669"/>
    <property type="project" value="InterPro"/>
</dbReference>
<proteinExistence type="inferred from homology"/>
<dbReference type="OrthoDB" id="3934656at2759"/>
<keyword evidence="4" id="KW-0349">Heme</keyword>
<dbReference type="PRINTS" id="PR00385">
    <property type="entry name" value="P450"/>
</dbReference>
<sequence>MEPGVEWNSLASKAVLAAALLKQYWVHLFFVFLAYRFIQRRYFHPLSGFPGPFLASITNWYSVWVYFTWDMQRWEKELHEKYGPVVRYTPHLLLISDHKYLPIVYHLAVDKREGFQDMKISGLGDAVITAIDHKDHARLKKRVAGAYSMTNIRRMEHIIDGHVISLLRHLNNRFAKPGKLCDFAKWIQYFAYDVVTDVAFGRAIGFMEAGKDLGGFVDYMRSSLPATAVLTRVRWLQLLVEATPGMGYFMPKKSDKLGAGAMYRFRDELIEERAKTRDDASQRPDLLSHFLKAKNEDGSPMSLKEIGDESFLIMLAGSDTTALVFRYLFRQLLIPSNRSILDQLLQEITELELPNNAVPSYDTLQQLTYFQAVLSEGLRLGALPLFIPRRVTAPGFEINGYHVPGGAAVAMNPWVVARDKTLWGEDAEVFKPARWLGISKEEKWHYQKYADFTWGYGSRGCLGKNIALMEIHKATFMLLRLFDMQLKEDGEDVPYPHVVKNLSLFMEEGMWFDIKAKEEIQNYASVL</sequence>
<keyword evidence="7" id="KW-1185">Reference proteome</keyword>
<dbReference type="PANTHER" id="PTHR24305:SF85">
    <property type="entry name" value="P450, PUTATIVE (EUROFUNG)-RELATED"/>
    <property type="match status" value="1"/>
</dbReference>
<comment type="cofactor">
    <cofactor evidence="1">
        <name>heme</name>
        <dbReference type="ChEBI" id="CHEBI:30413"/>
    </cofactor>
</comment>
<evidence type="ECO:0000256" key="5">
    <source>
        <dbReference type="SAM" id="Phobius"/>
    </source>
</evidence>
<dbReference type="Proteomes" id="UP000275078">
    <property type="component" value="Unassembled WGS sequence"/>
</dbReference>
<dbReference type="InterPro" id="IPR050121">
    <property type="entry name" value="Cytochrome_P450_monoxygenase"/>
</dbReference>
<accession>A0A3N4IIA6</accession>
<organism evidence="6 7">
    <name type="scientific">Ascobolus immersus RN42</name>
    <dbReference type="NCBI Taxonomy" id="1160509"/>
    <lineage>
        <taxon>Eukaryota</taxon>
        <taxon>Fungi</taxon>
        <taxon>Dikarya</taxon>
        <taxon>Ascomycota</taxon>
        <taxon>Pezizomycotina</taxon>
        <taxon>Pezizomycetes</taxon>
        <taxon>Pezizales</taxon>
        <taxon>Ascobolaceae</taxon>
        <taxon>Ascobolus</taxon>
    </lineage>
</organism>
<dbReference type="InterPro" id="IPR036396">
    <property type="entry name" value="Cyt_P450_sf"/>
</dbReference>
<dbReference type="GO" id="GO:0020037">
    <property type="term" value="F:heme binding"/>
    <property type="evidence" value="ECO:0007669"/>
    <property type="project" value="InterPro"/>
</dbReference>
<keyword evidence="5" id="KW-0472">Membrane</keyword>
<keyword evidence="4" id="KW-0560">Oxidoreductase</keyword>
<reference evidence="6 7" key="1">
    <citation type="journal article" date="2018" name="Nat. Ecol. Evol.">
        <title>Pezizomycetes genomes reveal the molecular basis of ectomycorrhizal truffle lifestyle.</title>
        <authorList>
            <person name="Murat C."/>
            <person name="Payen T."/>
            <person name="Noel B."/>
            <person name="Kuo A."/>
            <person name="Morin E."/>
            <person name="Chen J."/>
            <person name="Kohler A."/>
            <person name="Krizsan K."/>
            <person name="Balestrini R."/>
            <person name="Da Silva C."/>
            <person name="Montanini B."/>
            <person name="Hainaut M."/>
            <person name="Levati E."/>
            <person name="Barry K.W."/>
            <person name="Belfiori B."/>
            <person name="Cichocki N."/>
            <person name="Clum A."/>
            <person name="Dockter R.B."/>
            <person name="Fauchery L."/>
            <person name="Guy J."/>
            <person name="Iotti M."/>
            <person name="Le Tacon F."/>
            <person name="Lindquist E.A."/>
            <person name="Lipzen A."/>
            <person name="Malagnac F."/>
            <person name="Mello A."/>
            <person name="Molinier V."/>
            <person name="Miyauchi S."/>
            <person name="Poulain J."/>
            <person name="Riccioni C."/>
            <person name="Rubini A."/>
            <person name="Sitrit Y."/>
            <person name="Splivallo R."/>
            <person name="Traeger S."/>
            <person name="Wang M."/>
            <person name="Zifcakova L."/>
            <person name="Wipf D."/>
            <person name="Zambonelli A."/>
            <person name="Paolocci F."/>
            <person name="Nowrousian M."/>
            <person name="Ottonello S."/>
            <person name="Baldrian P."/>
            <person name="Spatafora J.W."/>
            <person name="Henrissat B."/>
            <person name="Nagy L.G."/>
            <person name="Aury J.M."/>
            <person name="Wincker P."/>
            <person name="Grigoriev I.V."/>
            <person name="Bonfante P."/>
            <person name="Martin F.M."/>
        </authorList>
    </citation>
    <scope>NUCLEOTIDE SEQUENCE [LARGE SCALE GENOMIC DNA]</scope>
    <source>
        <strain evidence="6 7">RN42</strain>
    </source>
</reference>
<evidence type="ECO:0000256" key="1">
    <source>
        <dbReference type="ARBA" id="ARBA00001971"/>
    </source>
</evidence>
<dbReference type="InterPro" id="IPR001128">
    <property type="entry name" value="Cyt_P450"/>
</dbReference>
<dbReference type="AlphaFoldDB" id="A0A3N4IIA6"/>
<dbReference type="GO" id="GO:0005506">
    <property type="term" value="F:iron ion binding"/>
    <property type="evidence" value="ECO:0007669"/>
    <property type="project" value="InterPro"/>
</dbReference>
<evidence type="ECO:0000256" key="2">
    <source>
        <dbReference type="ARBA" id="ARBA00022723"/>
    </source>
</evidence>